<dbReference type="PROSITE" id="PS51063">
    <property type="entry name" value="HTH_CRP_2"/>
    <property type="match status" value="1"/>
</dbReference>
<dbReference type="CDD" id="cd00038">
    <property type="entry name" value="CAP_ED"/>
    <property type="match status" value="1"/>
</dbReference>
<feature type="domain" description="HTH crp-type" evidence="5">
    <location>
        <begin position="169"/>
        <end position="236"/>
    </location>
</feature>
<dbReference type="Pfam" id="PF00027">
    <property type="entry name" value="cNMP_binding"/>
    <property type="match status" value="1"/>
</dbReference>
<dbReference type="InterPro" id="IPR018490">
    <property type="entry name" value="cNMP-bd_dom_sf"/>
</dbReference>
<evidence type="ECO:0000313" key="7">
    <source>
        <dbReference type="Proteomes" id="UP000249720"/>
    </source>
</evidence>
<accession>A0A2W7SFA2</accession>
<dbReference type="InterPro" id="IPR050397">
    <property type="entry name" value="Env_Response_Regulators"/>
</dbReference>
<comment type="caution">
    <text evidence="6">The sequence shown here is derived from an EMBL/GenBank/DDBJ whole genome shotgun (WGS) entry which is preliminary data.</text>
</comment>
<dbReference type="PRINTS" id="PR00034">
    <property type="entry name" value="HTHCRP"/>
</dbReference>
<dbReference type="RefSeq" id="WP_245898048.1">
    <property type="nucleotide sequence ID" value="NZ_QKZV01000007.1"/>
</dbReference>
<dbReference type="PANTHER" id="PTHR24567">
    <property type="entry name" value="CRP FAMILY TRANSCRIPTIONAL REGULATORY PROTEIN"/>
    <property type="match status" value="1"/>
</dbReference>
<evidence type="ECO:0000256" key="2">
    <source>
        <dbReference type="ARBA" id="ARBA00023125"/>
    </source>
</evidence>
<evidence type="ECO:0000259" key="5">
    <source>
        <dbReference type="PROSITE" id="PS51063"/>
    </source>
</evidence>
<evidence type="ECO:0000313" key="6">
    <source>
        <dbReference type="EMBL" id="PZX61535.1"/>
    </source>
</evidence>
<dbReference type="GO" id="GO:0005829">
    <property type="term" value="C:cytosol"/>
    <property type="evidence" value="ECO:0007669"/>
    <property type="project" value="TreeGrafter"/>
</dbReference>
<dbReference type="Proteomes" id="UP000249720">
    <property type="component" value="Unassembled WGS sequence"/>
</dbReference>
<evidence type="ECO:0000256" key="1">
    <source>
        <dbReference type="ARBA" id="ARBA00023015"/>
    </source>
</evidence>
<organism evidence="6 7">
    <name type="scientific">Hydrotalea sandarakina</name>
    <dbReference type="NCBI Taxonomy" id="1004304"/>
    <lineage>
        <taxon>Bacteria</taxon>
        <taxon>Pseudomonadati</taxon>
        <taxon>Bacteroidota</taxon>
        <taxon>Chitinophagia</taxon>
        <taxon>Chitinophagales</taxon>
        <taxon>Chitinophagaceae</taxon>
        <taxon>Hydrotalea</taxon>
    </lineage>
</organism>
<dbReference type="SUPFAM" id="SSF51206">
    <property type="entry name" value="cAMP-binding domain-like"/>
    <property type="match status" value="1"/>
</dbReference>
<dbReference type="InterPro" id="IPR014710">
    <property type="entry name" value="RmlC-like_jellyroll"/>
</dbReference>
<dbReference type="GO" id="GO:0003677">
    <property type="term" value="F:DNA binding"/>
    <property type="evidence" value="ECO:0007669"/>
    <property type="project" value="UniProtKB-KW"/>
</dbReference>
<dbReference type="EMBL" id="QKZV01000007">
    <property type="protein sequence ID" value="PZX61535.1"/>
    <property type="molecule type" value="Genomic_DNA"/>
</dbReference>
<evidence type="ECO:0000259" key="4">
    <source>
        <dbReference type="PROSITE" id="PS50042"/>
    </source>
</evidence>
<gene>
    <name evidence="6" type="ORF">LX80_02265</name>
</gene>
<dbReference type="InterPro" id="IPR012318">
    <property type="entry name" value="HTH_CRP"/>
</dbReference>
<evidence type="ECO:0000256" key="3">
    <source>
        <dbReference type="ARBA" id="ARBA00023163"/>
    </source>
</evidence>
<protein>
    <submittedName>
        <fullName evidence="6">CRP-like cAMP-binding protein</fullName>
    </submittedName>
</protein>
<dbReference type="SMART" id="SM00100">
    <property type="entry name" value="cNMP"/>
    <property type="match status" value="1"/>
</dbReference>
<keyword evidence="1" id="KW-0805">Transcription regulation</keyword>
<dbReference type="Gene3D" id="1.10.10.10">
    <property type="entry name" value="Winged helix-like DNA-binding domain superfamily/Winged helix DNA-binding domain"/>
    <property type="match status" value="1"/>
</dbReference>
<keyword evidence="7" id="KW-1185">Reference proteome</keyword>
<dbReference type="InterPro" id="IPR000595">
    <property type="entry name" value="cNMP-bd_dom"/>
</dbReference>
<dbReference type="SUPFAM" id="SSF46785">
    <property type="entry name" value="Winged helix' DNA-binding domain"/>
    <property type="match status" value="1"/>
</dbReference>
<sequence length="236" mass="27604">MKRIIISKKHDENHVSKCLKSCSKAYKKRNFINVLNQIQMIDIDLLLSYGAAYKKTGTNEVLFHEGEECHFYYQLIEGTVRWVNINDEGKEYVHDLIVAGESIGEMPLFDDEPYAATAITNKECLLIRLQKQHFIQLLKEDPKIHFLFSKLLAQRLRFKFLMSKELANHKPEEKICTLLNYYKSNKKFFCPKCNMVQLTRQQIADITGLRVETVIRSIRQLHENGKLAIAKGKVYY</sequence>
<dbReference type="AlphaFoldDB" id="A0A2W7SFA2"/>
<reference evidence="6 7" key="1">
    <citation type="submission" date="2018-06" db="EMBL/GenBank/DDBJ databases">
        <title>Genomic Encyclopedia of Archaeal and Bacterial Type Strains, Phase II (KMG-II): from individual species to whole genera.</title>
        <authorList>
            <person name="Goeker M."/>
        </authorList>
    </citation>
    <scope>NUCLEOTIDE SEQUENCE [LARGE SCALE GENOMIC DNA]</scope>
    <source>
        <strain evidence="6 7">DSM 23241</strain>
    </source>
</reference>
<feature type="domain" description="Cyclic nucleotide-binding" evidence="4">
    <location>
        <begin position="53"/>
        <end position="138"/>
    </location>
</feature>
<dbReference type="Gene3D" id="2.60.120.10">
    <property type="entry name" value="Jelly Rolls"/>
    <property type="match status" value="1"/>
</dbReference>
<dbReference type="GO" id="GO:0003700">
    <property type="term" value="F:DNA-binding transcription factor activity"/>
    <property type="evidence" value="ECO:0007669"/>
    <property type="project" value="TreeGrafter"/>
</dbReference>
<proteinExistence type="predicted"/>
<keyword evidence="2" id="KW-0238">DNA-binding</keyword>
<keyword evidence="3" id="KW-0804">Transcription</keyword>
<name>A0A2W7SFA2_9BACT</name>
<dbReference type="PROSITE" id="PS50042">
    <property type="entry name" value="CNMP_BINDING_3"/>
    <property type="match status" value="1"/>
</dbReference>
<dbReference type="InterPro" id="IPR036388">
    <property type="entry name" value="WH-like_DNA-bd_sf"/>
</dbReference>
<dbReference type="PANTHER" id="PTHR24567:SF28">
    <property type="entry name" value="LISTERIOLYSIN REGULATORY PROTEIN"/>
    <property type="match status" value="1"/>
</dbReference>
<dbReference type="InterPro" id="IPR036390">
    <property type="entry name" value="WH_DNA-bd_sf"/>
</dbReference>